<dbReference type="OrthoDB" id="1895122at2759"/>
<dbReference type="InterPro" id="IPR004332">
    <property type="entry name" value="Transposase_MuDR"/>
</dbReference>
<dbReference type="PANTHER" id="PTHR31973:SF185">
    <property type="entry name" value="TRANSPOSASE, MUDR, PLANT, MULE TRANSPOSASE DOMAIN-CONTAINING PROTEIN"/>
    <property type="match status" value="1"/>
</dbReference>
<feature type="domain" description="MULE transposase" evidence="2">
    <location>
        <begin position="223"/>
        <end position="302"/>
    </location>
</feature>
<protein>
    <recommendedName>
        <fullName evidence="5">Transposase MuDR plant domain-containing protein</fullName>
    </recommendedName>
</protein>
<dbReference type="Proteomes" id="UP000326396">
    <property type="component" value="Linkage Group LG1"/>
</dbReference>
<dbReference type="Pfam" id="PF10551">
    <property type="entry name" value="MULE"/>
    <property type="match status" value="1"/>
</dbReference>
<feature type="domain" description="Transposase MuDR plant" evidence="1">
    <location>
        <begin position="46"/>
        <end position="99"/>
    </location>
</feature>
<evidence type="ECO:0000259" key="1">
    <source>
        <dbReference type="Pfam" id="PF03108"/>
    </source>
</evidence>
<name>A0A5N6Q355_9ASTR</name>
<accession>A0A5N6Q355</accession>
<sequence>MGGNWEHKDGTYDYVPVDCIRRGLYFSSKISYGELTDLISVRFDKEELKLEVSMMALNECFEFKVQKSSKERFVVKCCGDNCEWVLRASTYKDTNAFHVTSFKNEHTCSRTQTYPNIRNANKKVIGHIIKDQLTDCGRVYRGKEIVKDINQRFKVNISYKQAWRGKHYAEQLLSGSAEEAFVKLPAYCHNLELANPGTITHILRDEFNSFEMVFIAIGAAVSTMFLAVGMDGNNQILPIAFGVGKTESGDAWTWFLSKLKDGIADHPELAIISDRASSIDLAIRTVYPLAYHGLCCRHLMVNLRLKGKAQESLWWATCKAYTISDFETNYNALCAMRPAIRETLTRVGFHKWARSHCPVQRFNIMTSNSAESINALSRNARKLPITKLIDFFVSLLQKWYFERRQLGGKYYIRTG</sequence>
<gene>
    <name evidence="3" type="ORF">E3N88_01537</name>
</gene>
<proteinExistence type="predicted"/>
<evidence type="ECO:0000259" key="2">
    <source>
        <dbReference type="Pfam" id="PF10551"/>
    </source>
</evidence>
<evidence type="ECO:0000313" key="3">
    <source>
        <dbReference type="EMBL" id="KAD7478401.1"/>
    </source>
</evidence>
<organism evidence="3 4">
    <name type="scientific">Mikania micrantha</name>
    <name type="common">bitter vine</name>
    <dbReference type="NCBI Taxonomy" id="192012"/>
    <lineage>
        <taxon>Eukaryota</taxon>
        <taxon>Viridiplantae</taxon>
        <taxon>Streptophyta</taxon>
        <taxon>Embryophyta</taxon>
        <taxon>Tracheophyta</taxon>
        <taxon>Spermatophyta</taxon>
        <taxon>Magnoliopsida</taxon>
        <taxon>eudicotyledons</taxon>
        <taxon>Gunneridae</taxon>
        <taxon>Pentapetalae</taxon>
        <taxon>asterids</taxon>
        <taxon>campanulids</taxon>
        <taxon>Asterales</taxon>
        <taxon>Asteraceae</taxon>
        <taxon>Asteroideae</taxon>
        <taxon>Heliantheae alliance</taxon>
        <taxon>Eupatorieae</taxon>
        <taxon>Mikania</taxon>
    </lineage>
</organism>
<dbReference type="PANTHER" id="PTHR31973">
    <property type="entry name" value="POLYPROTEIN, PUTATIVE-RELATED"/>
    <property type="match status" value="1"/>
</dbReference>
<dbReference type="AlphaFoldDB" id="A0A5N6Q355"/>
<keyword evidence="4" id="KW-1185">Reference proteome</keyword>
<evidence type="ECO:0000313" key="4">
    <source>
        <dbReference type="Proteomes" id="UP000326396"/>
    </source>
</evidence>
<evidence type="ECO:0008006" key="5">
    <source>
        <dbReference type="Google" id="ProtNLM"/>
    </source>
</evidence>
<dbReference type="InterPro" id="IPR018289">
    <property type="entry name" value="MULE_transposase_dom"/>
</dbReference>
<comment type="caution">
    <text evidence="3">The sequence shown here is derived from an EMBL/GenBank/DDBJ whole genome shotgun (WGS) entry which is preliminary data.</text>
</comment>
<dbReference type="EMBL" id="SZYD01000001">
    <property type="protein sequence ID" value="KAD7478401.1"/>
    <property type="molecule type" value="Genomic_DNA"/>
</dbReference>
<dbReference type="Pfam" id="PF03108">
    <property type="entry name" value="DBD_Tnp_Mut"/>
    <property type="match status" value="1"/>
</dbReference>
<reference evidence="3 4" key="1">
    <citation type="submission" date="2019-05" db="EMBL/GenBank/DDBJ databases">
        <title>Mikania micrantha, genome provides insights into the molecular mechanism of rapid growth.</title>
        <authorList>
            <person name="Liu B."/>
        </authorList>
    </citation>
    <scope>NUCLEOTIDE SEQUENCE [LARGE SCALE GENOMIC DNA]</scope>
    <source>
        <strain evidence="3">NLD-2019</strain>
        <tissue evidence="3">Leaf</tissue>
    </source>
</reference>